<feature type="domain" description="Endonuclease/exonuclease/phosphatase" evidence="6">
    <location>
        <begin position="137"/>
        <end position="367"/>
    </location>
</feature>
<accession>A0ABP1H6C8</accession>
<dbReference type="SUPFAM" id="SSF56219">
    <property type="entry name" value="DNase I-like"/>
    <property type="match status" value="1"/>
</dbReference>
<sequence length="1249" mass="146700">MFHKLAFIINTENNELSFNNYNITGQIATLYEQCIVLQGENSQETIRCKSDKPIYKLEPKQYIQIFMCTVKKDNKGIYIDISKKVPEIITEEQYQDTDWTSITNRNNFPKLMLSDNFINEPPCQCVPTKIEPNLRIISYNIQGLNQGKIKVLQSLYMREIPDILCLQETKCSNEDLENIVKLALPNFKIIFNSAKLCKIQENIDYQFGVVVLVKSELIHTDQTDIHQSLFPALQHRFNLIEIAGQHLLINIYAPFSLNHYLDRMNFDQVLYNVVMQYKHHKIILVGDFNTVNTNYFEHKASCTDKEIYNYQKMIKHGDLHEVQVNNEQKMTVFNRHCSQVDHILIAKNVAVTNQRCLSEYYKCGSDHIPLAFDLLCEQQQYSSLNLVDDQQIYLDNVIKSIYSQDQDNVKLGVQQLICLLEQFPLNQKLVQILKEIVSQYNLIIPGPRSTLNKTISKKLAELYVNQLFDELPQFISEVVYNISSYDLINEYYIIINQLFKQFILVSNQDSQFFENPSNNLLLTKLYNHIQPYLLQNIEQYSYSNTSIQQSGEQQQFQQLTLKSQHGYQLSQIIMSIYSLDYNQISEYFKANQIDNLNMTRFIRYNINNSTDIVSKQFYIQLAIKVTQIYISYSEYTQLPNMICVLIVELFESLCKTENSNELYIIIVQSFIDWSEKVFKNAPNNIFSEQQLTKLCQVLYQSCIFSEQDVLKAEKFDQQYIYNQILNIDQNLTNVAGILLGHICQHNQNIEKKLKDSIQLKIDSQSLNIVFQQLQLFKILVTQSQIDHIVTQLRPQYKNDIIEFIKIVKYEYNQMQNYPVLYQGEIFKFYFDLFDQISQSELDYFLDNIPAVAFENEYTATMLAQGFKRVINSKYIKNNIIKNSEQFVIKFLQSSEVTQHHNITCCQACCCLIKYCNTPINHFRDTYTLLFNLFINNFENQNILPFANLLLEQIQNVTQNMKIQFIQDLVNQIKYLPDNVLDNALLYIIQLLSICSKYCQSPLFNLIMNMSISQECHTNAKLSHILLLFINNYISTPQFLNGEQMYIQINLRLEQMVKSHKKQISQLQDILIYLISTPQTASDAYQTVSLMIQYNIELDVKFLSQVVLQIIKFYDNEQHSNNNQIKKQITIFYCSLFNKYEQQIDTILKNTNNVININTVLSQVHKGSKYFYKTDQKSFLCEGLFKISINNRQVNQQLVINSIIQLFVVDTATPIFRKQYILNCVEHYKINEDPSDLKNIYIQKLKQYKQ</sequence>
<keyword evidence="3" id="KW-0479">Metal-binding</keyword>
<evidence type="ECO:0000313" key="7">
    <source>
        <dbReference type="EMBL" id="CAL5987229.1"/>
    </source>
</evidence>
<reference evidence="7 8" key="1">
    <citation type="submission" date="2024-07" db="EMBL/GenBank/DDBJ databases">
        <authorList>
            <person name="Akdeniz Z."/>
        </authorList>
    </citation>
    <scope>NUCLEOTIDE SEQUENCE [LARGE SCALE GENOMIC DNA]</scope>
</reference>
<dbReference type="PANTHER" id="PTHR22748:SF4">
    <property type="entry name" value="DNA-(APURINIC OR APYRIMIDINIC SITE) ENDONUCLEASE 2"/>
    <property type="match status" value="1"/>
</dbReference>
<organism evidence="7 8">
    <name type="scientific">Hexamita inflata</name>
    <dbReference type="NCBI Taxonomy" id="28002"/>
    <lineage>
        <taxon>Eukaryota</taxon>
        <taxon>Metamonada</taxon>
        <taxon>Diplomonadida</taxon>
        <taxon>Hexamitidae</taxon>
        <taxon>Hexamitinae</taxon>
        <taxon>Hexamita</taxon>
    </lineage>
</organism>
<evidence type="ECO:0000256" key="4">
    <source>
        <dbReference type="ARBA" id="ARBA00022801"/>
    </source>
</evidence>
<keyword evidence="4" id="KW-0378">Hydrolase</keyword>
<dbReference type="InterPro" id="IPR020847">
    <property type="entry name" value="AP_endonuclease_F1_BS"/>
</dbReference>
<comment type="similarity">
    <text evidence="2">Belongs to the DNA repair enzymes AP/ExoA family.</text>
</comment>
<protein>
    <recommendedName>
        <fullName evidence="6">Endonuclease/exonuclease/phosphatase domain-containing protein</fullName>
    </recommendedName>
</protein>
<dbReference type="InterPro" id="IPR004808">
    <property type="entry name" value="AP_endonuc_1"/>
</dbReference>
<comment type="caution">
    <text evidence="7">The sequence shown here is derived from an EMBL/GenBank/DDBJ whole genome shotgun (WGS) entry which is preliminary data.</text>
</comment>
<dbReference type="Pfam" id="PF03372">
    <property type="entry name" value="Exo_endo_phos"/>
    <property type="match status" value="1"/>
</dbReference>
<evidence type="ECO:0000256" key="3">
    <source>
        <dbReference type="ARBA" id="ARBA00022723"/>
    </source>
</evidence>
<evidence type="ECO:0000259" key="6">
    <source>
        <dbReference type="Pfam" id="PF03372"/>
    </source>
</evidence>
<keyword evidence="5" id="KW-0460">Magnesium</keyword>
<dbReference type="Gene3D" id="3.60.10.10">
    <property type="entry name" value="Endonuclease/exonuclease/phosphatase"/>
    <property type="match status" value="1"/>
</dbReference>
<evidence type="ECO:0000256" key="1">
    <source>
        <dbReference type="ARBA" id="ARBA00001946"/>
    </source>
</evidence>
<evidence type="ECO:0000256" key="2">
    <source>
        <dbReference type="ARBA" id="ARBA00007092"/>
    </source>
</evidence>
<name>A0ABP1H6C8_9EUKA</name>
<evidence type="ECO:0000313" key="8">
    <source>
        <dbReference type="Proteomes" id="UP001642409"/>
    </source>
</evidence>
<proteinExistence type="inferred from homology"/>
<comment type="cofactor">
    <cofactor evidence="1">
        <name>Mg(2+)</name>
        <dbReference type="ChEBI" id="CHEBI:18420"/>
    </cofactor>
</comment>
<dbReference type="Proteomes" id="UP001642409">
    <property type="component" value="Unassembled WGS sequence"/>
</dbReference>
<dbReference type="EMBL" id="CAXDID020000021">
    <property type="protein sequence ID" value="CAL5987229.1"/>
    <property type="molecule type" value="Genomic_DNA"/>
</dbReference>
<dbReference type="PANTHER" id="PTHR22748">
    <property type="entry name" value="AP ENDONUCLEASE"/>
    <property type="match status" value="1"/>
</dbReference>
<dbReference type="InterPro" id="IPR036691">
    <property type="entry name" value="Endo/exonu/phosph_ase_sf"/>
</dbReference>
<gene>
    <name evidence="7" type="ORF">HINF_LOCUS9788</name>
</gene>
<dbReference type="PROSITE" id="PS00726">
    <property type="entry name" value="AP_NUCLEASE_F1_1"/>
    <property type="match status" value="1"/>
</dbReference>
<evidence type="ECO:0000256" key="5">
    <source>
        <dbReference type="ARBA" id="ARBA00022842"/>
    </source>
</evidence>
<keyword evidence="8" id="KW-1185">Reference proteome</keyword>
<dbReference type="InterPro" id="IPR005135">
    <property type="entry name" value="Endo/exonuclease/phosphatase"/>
</dbReference>